<gene>
    <name evidence="2" type="ORF">EJ913_00780</name>
</gene>
<feature type="transmembrane region" description="Helical" evidence="1">
    <location>
        <begin position="344"/>
        <end position="360"/>
    </location>
</feature>
<feature type="transmembrane region" description="Helical" evidence="1">
    <location>
        <begin position="110"/>
        <end position="129"/>
    </location>
</feature>
<keyword evidence="1" id="KW-0472">Membrane</keyword>
<keyword evidence="1" id="KW-1133">Transmembrane helix</keyword>
<dbReference type="Proteomes" id="UP000280346">
    <property type="component" value="Unassembled WGS sequence"/>
</dbReference>
<dbReference type="AlphaFoldDB" id="A0A3S0WY30"/>
<dbReference type="Pfam" id="PF06772">
    <property type="entry name" value="LtrA"/>
    <property type="match status" value="1"/>
</dbReference>
<name>A0A3S0WY30_9PROT</name>
<dbReference type="PANTHER" id="PTHR36840">
    <property type="entry name" value="BLL5714 PROTEIN"/>
    <property type="match status" value="1"/>
</dbReference>
<feature type="transmembrane region" description="Helical" evidence="1">
    <location>
        <begin position="20"/>
        <end position="39"/>
    </location>
</feature>
<dbReference type="InterPro" id="IPR010640">
    <property type="entry name" value="Low_temperature_requirement_A"/>
</dbReference>
<feature type="transmembrane region" description="Helical" evidence="1">
    <location>
        <begin position="313"/>
        <end position="332"/>
    </location>
</feature>
<keyword evidence="3" id="KW-1185">Reference proteome</keyword>
<dbReference type="RefSeq" id="WP_126993890.1">
    <property type="nucleotide sequence ID" value="NZ_JBNPXW010000001.1"/>
</dbReference>
<feature type="transmembrane region" description="Helical" evidence="1">
    <location>
        <begin position="237"/>
        <end position="256"/>
    </location>
</feature>
<evidence type="ECO:0000256" key="1">
    <source>
        <dbReference type="SAM" id="Phobius"/>
    </source>
</evidence>
<feature type="transmembrane region" description="Helical" evidence="1">
    <location>
        <begin position="51"/>
        <end position="72"/>
    </location>
</feature>
<dbReference type="EMBL" id="RZIJ01000001">
    <property type="protein sequence ID" value="RUQ75686.1"/>
    <property type="molecule type" value="Genomic_DNA"/>
</dbReference>
<evidence type="ECO:0000313" key="3">
    <source>
        <dbReference type="Proteomes" id="UP000280346"/>
    </source>
</evidence>
<reference evidence="2 3" key="1">
    <citation type="submission" date="2018-12" db="EMBL/GenBank/DDBJ databases">
        <authorList>
            <person name="Yang Y."/>
        </authorList>
    </citation>
    <scope>NUCLEOTIDE SEQUENCE [LARGE SCALE GENOMIC DNA]</scope>
    <source>
        <strain evidence="2 3">GSF71</strain>
    </source>
</reference>
<comment type="caution">
    <text evidence="2">The sequence shown here is derived from an EMBL/GenBank/DDBJ whole genome shotgun (WGS) entry which is preliminary data.</text>
</comment>
<evidence type="ECO:0000313" key="2">
    <source>
        <dbReference type="EMBL" id="RUQ75686.1"/>
    </source>
</evidence>
<feature type="transmembrane region" description="Helical" evidence="1">
    <location>
        <begin position="84"/>
        <end position="104"/>
    </location>
</feature>
<evidence type="ECO:0008006" key="4">
    <source>
        <dbReference type="Google" id="ProtNLM"/>
    </source>
</evidence>
<organism evidence="2 3">
    <name type="scientific">Azospirillum doebereinerae</name>
    <dbReference type="NCBI Taxonomy" id="92933"/>
    <lineage>
        <taxon>Bacteria</taxon>
        <taxon>Pseudomonadati</taxon>
        <taxon>Pseudomonadota</taxon>
        <taxon>Alphaproteobacteria</taxon>
        <taxon>Rhodospirillales</taxon>
        <taxon>Azospirillaceae</taxon>
        <taxon>Azospirillum</taxon>
    </lineage>
</organism>
<sequence length="391" mass="41777">MISETRRASLLRQRQGHERVTFVELFFDLVFVFAITQLSHSLAGHPTLAGAVQTGLLLLAVWWVWIFTSWVTNWVDPERTPVRFLLLGLMFAGLMLSASLPGAFGDGGLVFALSYAVMQVGRSLFMLWVLRGHSPGNYRNFQRITAWLSATALLWIAGGLAEGPWRLGLWACALAVEYAAPAAGFRTPGLGRSSTADWTVEGAHMAERCALFIIIALGESILVTGATYAGHERSLEGLLAFAVAFIGSVALWWIYFDKGAEHATQRIAGSADPGRMARIAYTYLHLPIVAGIIVGAVGDEMMLAHPHGPDGPTAAAVIVGGPALYVLGTALFKWVAYDRVLPPLSHLVGLGLMALLYLLSAGLSALALGAATTAALVVVAVWEARALKSAA</sequence>
<dbReference type="OrthoDB" id="5520804at2"/>
<dbReference type="PANTHER" id="PTHR36840:SF1">
    <property type="entry name" value="BLL5714 PROTEIN"/>
    <property type="match status" value="1"/>
</dbReference>
<accession>A0A3S0WY30</accession>
<feature type="transmembrane region" description="Helical" evidence="1">
    <location>
        <begin position="277"/>
        <end position="298"/>
    </location>
</feature>
<protein>
    <recommendedName>
        <fullName evidence="4">Low temperature requirement protein A</fullName>
    </recommendedName>
</protein>
<feature type="transmembrane region" description="Helical" evidence="1">
    <location>
        <begin position="209"/>
        <end position="231"/>
    </location>
</feature>
<proteinExistence type="predicted"/>
<keyword evidence="1" id="KW-0812">Transmembrane</keyword>